<feature type="transmembrane region" description="Helical" evidence="1">
    <location>
        <begin position="100"/>
        <end position="122"/>
    </location>
</feature>
<reference evidence="3" key="2">
    <citation type="submission" date="2025-08" db="UniProtKB">
        <authorList>
            <consortium name="RefSeq"/>
        </authorList>
    </citation>
    <scope>IDENTIFICATION</scope>
</reference>
<evidence type="ECO:0000313" key="2">
    <source>
        <dbReference type="Proteomes" id="UP000818029"/>
    </source>
</evidence>
<dbReference type="RefSeq" id="XP_040957307.1">
    <property type="nucleotide sequence ID" value="XM_041101373.1"/>
</dbReference>
<name>A0ABM3AR35_GOSHI</name>
<reference evidence="2" key="1">
    <citation type="journal article" date="2020" name="Nat. Genet.">
        <title>Genomic diversifications of five Gossypium allopolyploid species and their impact on cotton improvement.</title>
        <authorList>
            <person name="Chen Z.J."/>
            <person name="Sreedasyam A."/>
            <person name="Ando A."/>
            <person name="Song Q."/>
            <person name="De Santiago L.M."/>
            <person name="Hulse-Kemp A.M."/>
            <person name="Ding M."/>
            <person name="Ye W."/>
            <person name="Kirkbride R.C."/>
            <person name="Jenkins J."/>
            <person name="Plott C."/>
            <person name="Lovell J."/>
            <person name="Lin Y.M."/>
            <person name="Vaughn R."/>
            <person name="Liu B."/>
            <person name="Simpson S."/>
            <person name="Scheffler B.E."/>
            <person name="Wen L."/>
            <person name="Saski C.A."/>
            <person name="Grover C.E."/>
            <person name="Hu G."/>
            <person name="Conover J.L."/>
            <person name="Carlson J.W."/>
            <person name="Shu S."/>
            <person name="Boston L.B."/>
            <person name="Williams M."/>
            <person name="Peterson D.G."/>
            <person name="McGee K."/>
            <person name="Jones D.C."/>
            <person name="Wendel J.F."/>
            <person name="Stelly D.M."/>
            <person name="Grimwood J."/>
            <person name="Schmutz J."/>
        </authorList>
    </citation>
    <scope>NUCLEOTIDE SEQUENCE [LARGE SCALE GENOMIC DNA]</scope>
    <source>
        <strain evidence="2">cv. TM-1</strain>
    </source>
</reference>
<dbReference type="GeneID" id="107929033"/>
<evidence type="ECO:0000313" key="3">
    <source>
        <dbReference type="RefSeq" id="XP_040957307.1"/>
    </source>
</evidence>
<feature type="transmembrane region" description="Helical" evidence="1">
    <location>
        <begin position="31"/>
        <end position="53"/>
    </location>
</feature>
<organism evidence="2 3">
    <name type="scientific">Gossypium hirsutum</name>
    <name type="common">Upland cotton</name>
    <name type="synonym">Gossypium mexicanum</name>
    <dbReference type="NCBI Taxonomy" id="3635"/>
    <lineage>
        <taxon>Eukaryota</taxon>
        <taxon>Viridiplantae</taxon>
        <taxon>Streptophyta</taxon>
        <taxon>Embryophyta</taxon>
        <taxon>Tracheophyta</taxon>
        <taxon>Spermatophyta</taxon>
        <taxon>Magnoliopsida</taxon>
        <taxon>eudicotyledons</taxon>
        <taxon>Gunneridae</taxon>
        <taxon>Pentapetalae</taxon>
        <taxon>rosids</taxon>
        <taxon>malvids</taxon>
        <taxon>Malvales</taxon>
        <taxon>Malvaceae</taxon>
        <taxon>Malvoideae</taxon>
        <taxon>Gossypium</taxon>
    </lineage>
</organism>
<sequence>MKKLKISPFLLKHFWLIIDIFNLVKRSFLCCWFFGAVYPFFFIFSLSKLFPVLYSSSAAVYPAFLLPLGYVQLLHLCSYTICATGSNSIDFEKIRMVEKVMMMTMTMMMVMMTVNQTIQVVLK</sequence>
<evidence type="ECO:0000256" key="1">
    <source>
        <dbReference type="SAM" id="Phobius"/>
    </source>
</evidence>
<keyword evidence="1" id="KW-0812">Transmembrane</keyword>
<accession>A0ABM3AR35</accession>
<gene>
    <name evidence="3" type="primary">LOC107929033</name>
</gene>
<keyword evidence="1" id="KW-1133">Transmembrane helix</keyword>
<dbReference type="Proteomes" id="UP000818029">
    <property type="component" value="Chromosome D09"/>
</dbReference>
<proteinExistence type="predicted"/>
<feature type="transmembrane region" description="Helical" evidence="1">
    <location>
        <begin position="59"/>
        <end position="79"/>
    </location>
</feature>
<protein>
    <submittedName>
        <fullName evidence="3">Uncharacterized protein isoform X1</fullName>
    </submittedName>
</protein>
<keyword evidence="2" id="KW-1185">Reference proteome</keyword>
<keyword evidence="1" id="KW-0472">Membrane</keyword>